<evidence type="ECO:0000313" key="2">
    <source>
        <dbReference type="EMBL" id="MEU0150397.1"/>
    </source>
</evidence>
<sequence length="157" mass="16776">MSSTSRSVASSPSITVRLSETRATTPAKNSVKKNPYEYMTVPAPASSRPAQATASADAASATIADLDIVRAPRLLLVVRTVVAFSFCSARAICSSIVSRRRPTGRPCSVLQYGRDGTGGSPPVRISRPVRRTVRRRARVARFATTHVHALTGLATRL</sequence>
<dbReference type="RefSeq" id="WP_355662642.1">
    <property type="nucleotide sequence ID" value="NZ_JBEXRX010000001.1"/>
</dbReference>
<keyword evidence="3" id="KW-1185">Reference proteome</keyword>
<proteinExistence type="predicted"/>
<evidence type="ECO:0000256" key="1">
    <source>
        <dbReference type="SAM" id="MobiDB-lite"/>
    </source>
</evidence>
<feature type="compositionally biased region" description="Low complexity" evidence="1">
    <location>
        <begin position="1"/>
        <end position="13"/>
    </location>
</feature>
<protein>
    <submittedName>
        <fullName evidence="2">Uncharacterized protein</fullName>
    </submittedName>
</protein>
<feature type="region of interest" description="Disordered" evidence="1">
    <location>
        <begin position="1"/>
        <end position="31"/>
    </location>
</feature>
<comment type="caution">
    <text evidence="2">The sequence shown here is derived from an EMBL/GenBank/DDBJ whole genome shotgun (WGS) entry which is preliminary data.</text>
</comment>
<dbReference type="EMBL" id="JBEXRX010000001">
    <property type="protein sequence ID" value="MEU0150397.1"/>
    <property type="molecule type" value="Genomic_DNA"/>
</dbReference>
<evidence type="ECO:0000313" key="3">
    <source>
        <dbReference type="Proteomes" id="UP001550348"/>
    </source>
</evidence>
<organism evidence="2 3">
    <name type="scientific">Micromonospora fulviviridis</name>
    <dbReference type="NCBI Taxonomy" id="47860"/>
    <lineage>
        <taxon>Bacteria</taxon>
        <taxon>Bacillati</taxon>
        <taxon>Actinomycetota</taxon>
        <taxon>Actinomycetes</taxon>
        <taxon>Micromonosporales</taxon>
        <taxon>Micromonosporaceae</taxon>
        <taxon>Micromonospora</taxon>
    </lineage>
</organism>
<gene>
    <name evidence="2" type="ORF">ABZ071_00400</name>
</gene>
<reference evidence="2 3" key="1">
    <citation type="submission" date="2024-06" db="EMBL/GenBank/DDBJ databases">
        <title>The Natural Products Discovery Center: Release of the First 8490 Sequenced Strains for Exploring Actinobacteria Biosynthetic Diversity.</title>
        <authorList>
            <person name="Kalkreuter E."/>
            <person name="Kautsar S.A."/>
            <person name="Yang D."/>
            <person name="Bader C.D."/>
            <person name="Teijaro C.N."/>
            <person name="Fluegel L."/>
            <person name="Davis C.M."/>
            <person name="Simpson J.R."/>
            <person name="Lauterbach L."/>
            <person name="Steele A.D."/>
            <person name="Gui C."/>
            <person name="Meng S."/>
            <person name="Li G."/>
            <person name="Viehrig K."/>
            <person name="Ye F."/>
            <person name="Su P."/>
            <person name="Kiefer A.F."/>
            <person name="Nichols A."/>
            <person name="Cepeda A.J."/>
            <person name="Yan W."/>
            <person name="Fan B."/>
            <person name="Jiang Y."/>
            <person name="Adhikari A."/>
            <person name="Zheng C.-J."/>
            <person name="Schuster L."/>
            <person name="Cowan T.M."/>
            <person name="Smanski M.J."/>
            <person name="Chevrette M.G."/>
            <person name="De Carvalho L.P.S."/>
            <person name="Shen B."/>
        </authorList>
    </citation>
    <scope>NUCLEOTIDE SEQUENCE [LARGE SCALE GENOMIC DNA]</scope>
    <source>
        <strain evidence="2 3">NPDC006286</strain>
    </source>
</reference>
<name>A0ABV2VC72_9ACTN</name>
<accession>A0ABV2VC72</accession>
<feature type="compositionally biased region" description="Polar residues" evidence="1">
    <location>
        <begin position="14"/>
        <end position="28"/>
    </location>
</feature>
<dbReference type="Proteomes" id="UP001550348">
    <property type="component" value="Unassembled WGS sequence"/>
</dbReference>